<feature type="active site" description="Proton acceptor" evidence="6">
    <location>
        <position position="258"/>
    </location>
</feature>
<evidence type="ECO:0000313" key="10">
    <source>
        <dbReference type="Proteomes" id="UP000245884"/>
    </source>
</evidence>
<dbReference type="InterPro" id="IPR013785">
    <property type="entry name" value="Aldolase_TIM"/>
</dbReference>
<feature type="binding site" evidence="7">
    <location>
        <position position="258"/>
    </location>
    <ligand>
        <name>FMN</name>
        <dbReference type="ChEBI" id="CHEBI:58210"/>
    </ligand>
</feature>
<evidence type="ECO:0000256" key="6">
    <source>
        <dbReference type="PIRSR" id="PIRSR000138-1"/>
    </source>
</evidence>
<dbReference type="InterPro" id="IPR037396">
    <property type="entry name" value="FMN_HAD"/>
</dbReference>
<accession>A0A316UTQ0</accession>
<evidence type="ECO:0000256" key="4">
    <source>
        <dbReference type="ARBA" id="ARBA00073420"/>
    </source>
</evidence>
<dbReference type="PANTHER" id="PTHR10578:SF149">
    <property type="entry name" value="2-HYDROXYACID OXIDASE 2"/>
    <property type="match status" value="1"/>
</dbReference>
<feature type="binding site" evidence="7">
    <location>
        <position position="234"/>
    </location>
    <ligand>
        <name>FMN</name>
        <dbReference type="ChEBI" id="CHEBI:58210"/>
    </ligand>
</feature>
<evidence type="ECO:0000256" key="7">
    <source>
        <dbReference type="PIRSR" id="PIRSR000138-2"/>
    </source>
</evidence>
<dbReference type="PROSITE" id="PS51349">
    <property type="entry name" value="FMN_HYDROXY_ACID_DH_2"/>
    <property type="match status" value="1"/>
</dbReference>
<dbReference type="GO" id="GO:0010181">
    <property type="term" value="F:FMN binding"/>
    <property type="evidence" value="ECO:0007669"/>
    <property type="project" value="InterPro"/>
</dbReference>
<dbReference type="InterPro" id="IPR012133">
    <property type="entry name" value="Alpha-hydoxy_acid_DH_FMN"/>
</dbReference>
<feature type="binding site" evidence="7">
    <location>
        <position position="32"/>
    </location>
    <ligand>
        <name>glyoxylate</name>
        <dbReference type="ChEBI" id="CHEBI:36655"/>
    </ligand>
</feature>
<keyword evidence="10" id="KW-1185">Reference proteome</keyword>
<dbReference type="CDD" id="cd02809">
    <property type="entry name" value="alpha_hydroxyacid_oxid_FMN"/>
    <property type="match status" value="1"/>
</dbReference>
<name>A0A316UTQ0_9BASI</name>
<dbReference type="EMBL" id="KZ819665">
    <property type="protein sequence ID" value="PWN28670.1"/>
    <property type="molecule type" value="Genomic_DNA"/>
</dbReference>
<evidence type="ECO:0000259" key="8">
    <source>
        <dbReference type="PROSITE" id="PS51349"/>
    </source>
</evidence>
<feature type="domain" description="FMN hydroxy acid dehydrogenase" evidence="8">
    <location>
        <begin position="6"/>
        <end position="363"/>
    </location>
</feature>
<dbReference type="PANTHER" id="PTHR10578">
    <property type="entry name" value="S -2-HYDROXY-ACID OXIDASE-RELATED"/>
    <property type="match status" value="1"/>
</dbReference>
<comment type="similarity">
    <text evidence="3">Belongs to the FMN-dependent alpha-hydroxy acid dehydrogenase family.</text>
</comment>
<feature type="binding site" evidence="7">
    <location>
        <position position="114"/>
    </location>
    <ligand>
        <name>FMN</name>
        <dbReference type="ChEBI" id="CHEBI:58210"/>
    </ligand>
</feature>
<organism evidence="9 10">
    <name type="scientific">Jaminaea rosea</name>
    <dbReference type="NCBI Taxonomy" id="1569628"/>
    <lineage>
        <taxon>Eukaryota</taxon>
        <taxon>Fungi</taxon>
        <taxon>Dikarya</taxon>
        <taxon>Basidiomycota</taxon>
        <taxon>Ustilaginomycotina</taxon>
        <taxon>Exobasidiomycetes</taxon>
        <taxon>Microstromatales</taxon>
        <taxon>Microstromatales incertae sedis</taxon>
        <taxon>Jaminaea</taxon>
    </lineage>
</organism>
<protein>
    <recommendedName>
        <fullName evidence="4">Oxidase FUB9</fullName>
    </recommendedName>
    <alternativeName>
        <fullName evidence="5">Fusaric acid biosynthesis protein 9</fullName>
    </alternativeName>
</protein>
<feature type="binding site" evidence="7">
    <location>
        <position position="165"/>
    </location>
    <ligand>
        <name>FMN</name>
        <dbReference type="ChEBI" id="CHEBI:58210"/>
    </ligand>
</feature>
<dbReference type="FunFam" id="3.20.20.70:FF:000056">
    <property type="entry name" value="hydroxyacid oxidase 2"/>
    <property type="match status" value="1"/>
</dbReference>
<comment type="cofactor">
    <cofactor evidence="1">
        <name>FMN</name>
        <dbReference type="ChEBI" id="CHEBI:58210"/>
    </cofactor>
</comment>
<gene>
    <name evidence="9" type="ORF">BDZ90DRAFT_154716</name>
</gene>
<keyword evidence="7" id="KW-0288">FMN</keyword>
<dbReference type="PIRSF" id="PIRSF000138">
    <property type="entry name" value="Al-hdrx_acd_dh"/>
    <property type="match status" value="1"/>
</dbReference>
<evidence type="ECO:0000313" key="9">
    <source>
        <dbReference type="EMBL" id="PWN28670.1"/>
    </source>
</evidence>
<dbReference type="RefSeq" id="XP_025363282.1">
    <property type="nucleotide sequence ID" value="XM_025503564.1"/>
</dbReference>
<dbReference type="GO" id="GO:0005737">
    <property type="term" value="C:cytoplasm"/>
    <property type="evidence" value="ECO:0007669"/>
    <property type="project" value="UniProtKB-ARBA"/>
</dbReference>
<evidence type="ECO:0000256" key="2">
    <source>
        <dbReference type="ARBA" id="ARBA00023002"/>
    </source>
</evidence>
<feature type="binding site" evidence="7">
    <location>
        <begin position="312"/>
        <end position="313"/>
    </location>
    <ligand>
        <name>FMN</name>
        <dbReference type="ChEBI" id="CHEBI:58210"/>
    </ligand>
</feature>
<evidence type="ECO:0000256" key="5">
    <source>
        <dbReference type="ARBA" id="ARBA00083297"/>
    </source>
</evidence>
<dbReference type="Proteomes" id="UP000245884">
    <property type="component" value="Unassembled WGS sequence"/>
</dbReference>
<evidence type="ECO:0000256" key="3">
    <source>
        <dbReference type="ARBA" id="ARBA00024042"/>
    </source>
</evidence>
<dbReference type="OrthoDB" id="1925334at2759"/>
<dbReference type="AlphaFoldDB" id="A0A316UTQ0"/>
<dbReference type="GeneID" id="37025387"/>
<feature type="binding site" evidence="7">
    <location>
        <position position="261"/>
    </location>
    <ligand>
        <name>glyoxylate</name>
        <dbReference type="ChEBI" id="CHEBI:36655"/>
    </ligand>
</feature>
<sequence length="378" mass="40763">MNRSPSYDGLVFTISDLAREGSAKMSLMARDYLNGGSMDEQTSGDNCSAYARYRLRPRVMVDVTCIDLSTLCLSSRVSFPCGIAPAAGHGLAHPDAEEGTGRAAAGKEVAMCLSTWSNSSLEAVAASTAGRVPLAQQLSLVKDEDTNLQLIRRAEAAGYRALFVTVDCVYLGKRVNEQRNGFSYPGHLKWGNLPHFNPAGSLETAVGWMEYETKGGWETVRWLKGVTSMEVWLKGILTPEDAELAVEAGADGLIVSNHGGRQLDGVPATIDCLAAIVDAVAGRIPVHLDGGIRRGSDMFKALALGAQHVWIGRPAVWGLAYKGEEGVRLALNLLEEEFRIVMALMGCRRVGEIKREHLALMGSDGMYRTLESTGKAKM</sequence>
<proteinExistence type="inferred from homology"/>
<feature type="binding site" evidence="7">
    <location>
        <position position="137"/>
    </location>
    <ligand>
        <name>FMN</name>
        <dbReference type="ChEBI" id="CHEBI:58210"/>
    </ligand>
</feature>
<keyword evidence="7" id="KW-0285">Flavoprotein</keyword>
<feature type="binding site" evidence="7">
    <location>
        <begin position="85"/>
        <end position="87"/>
    </location>
    <ligand>
        <name>FMN</name>
        <dbReference type="ChEBI" id="CHEBI:58210"/>
    </ligand>
</feature>
<dbReference type="InterPro" id="IPR008259">
    <property type="entry name" value="FMN_hydac_DH_AS"/>
</dbReference>
<feature type="binding site" evidence="7">
    <location>
        <begin position="289"/>
        <end position="293"/>
    </location>
    <ligand>
        <name>FMN</name>
        <dbReference type="ChEBI" id="CHEBI:58210"/>
    </ligand>
</feature>
<dbReference type="STRING" id="1569628.A0A316UTQ0"/>
<evidence type="ECO:0000256" key="1">
    <source>
        <dbReference type="ARBA" id="ARBA00001917"/>
    </source>
</evidence>
<feature type="binding site" evidence="7">
    <location>
        <position position="256"/>
    </location>
    <ligand>
        <name>FMN</name>
        <dbReference type="ChEBI" id="CHEBI:58210"/>
    </ligand>
</feature>
<dbReference type="GO" id="GO:0016491">
    <property type="term" value="F:oxidoreductase activity"/>
    <property type="evidence" value="ECO:0007669"/>
    <property type="project" value="UniProtKB-KW"/>
</dbReference>
<dbReference type="InterPro" id="IPR000262">
    <property type="entry name" value="FMN-dep_DH"/>
</dbReference>
<dbReference type="PROSITE" id="PS00557">
    <property type="entry name" value="FMN_HYDROXY_ACID_DH_1"/>
    <property type="match status" value="1"/>
</dbReference>
<dbReference type="Gene3D" id="3.20.20.70">
    <property type="entry name" value="Aldolase class I"/>
    <property type="match status" value="1"/>
</dbReference>
<dbReference type="SUPFAM" id="SSF51395">
    <property type="entry name" value="FMN-linked oxidoreductases"/>
    <property type="match status" value="1"/>
</dbReference>
<dbReference type="Pfam" id="PF01070">
    <property type="entry name" value="FMN_dh"/>
    <property type="match status" value="1"/>
</dbReference>
<keyword evidence="2" id="KW-0560">Oxidoreductase</keyword>
<reference evidence="9 10" key="1">
    <citation type="journal article" date="2018" name="Mol. Biol. Evol.">
        <title>Broad Genomic Sampling Reveals a Smut Pathogenic Ancestry of the Fungal Clade Ustilaginomycotina.</title>
        <authorList>
            <person name="Kijpornyongpan T."/>
            <person name="Mondo S.J."/>
            <person name="Barry K."/>
            <person name="Sandor L."/>
            <person name="Lee J."/>
            <person name="Lipzen A."/>
            <person name="Pangilinan J."/>
            <person name="LaButti K."/>
            <person name="Hainaut M."/>
            <person name="Henrissat B."/>
            <person name="Grigoriev I.V."/>
            <person name="Spatafora J.W."/>
            <person name="Aime M.C."/>
        </authorList>
    </citation>
    <scope>NUCLEOTIDE SEQUENCE [LARGE SCALE GENOMIC DNA]</scope>
    <source>
        <strain evidence="9 10">MCA 5214</strain>
    </source>
</reference>
<feature type="binding site" evidence="7">
    <location>
        <position position="174"/>
    </location>
    <ligand>
        <name>glyoxylate</name>
        <dbReference type="ChEBI" id="CHEBI:36655"/>
    </ligand>
</feature>